<gene>
    <name evidence="1" type="primary">Itpripl1_5</name>
    <name evidence="1" type="ORF">COPSEC_R08475</name>
</gene>
<dbReference type="GO" id="GO:0016020">
    <property type="term" value="C:membrane"/>
    <property type="evidence" value="ECO:0007669"/>
    <property type="project" value="TreeGrafter"/>
</dbReference>
<reference evidence="1" key="1">
    <citation type="submission" date="2019-09" db="EMBL/GenBank/DDBJ databases">
        <title>Bird 10,000 Genomes (B10K) Project - Family phase.</title>
        <authorList>
            <person name="Zhang G."/>
        </authorList>
    </citation>
    <scope>NUCLEOTIDE SEQUENCE</scope>
    <source>
        <strain evidence="1">OUT-0061</strain>
        <tissue evidence="1">Blood</tissue>
    </source>
</reference>
<evidence type="ECO:0000313" key="1">
    <source>
        <dbReference type="EMBL" id="NXD34411.1"/>
    </source>
</evidence>
<feature type="non-terminal residue" evidence="1">
    <location>
        <position position="1"/>
    </location>
</feature>
<dbReference type="Gene3D" id="1.10.1410.40">
    <property type="match status" value="1"/>
</dbReference>
<feature type="non-terminal residue" evidence="1">
    <location>
        <position position="322"/>
    </location>
</feature>
<dbReference type="InterPro" id="IPR026250">
    <property type="entry name" value="ITPRIP-like"/>
</dbReference>
<accession>A0A851V348</accession>
<sequence>TTDLMDNYTVFFGHVLANSFYPGLQRAIGVGSAFESWSPREEDVVYRVLIPMTPPRGHSFHLELDSAEERRGKNFRVRVQLECTCTEEQQAENMLCFLHHPEEELRSNQDPSLLDTLCTKSYLDVEKTARWFYQLVRAIWPALPQSHNWHLKLLPSRRCCQFQVTNGIEIFRIEIQFGVRRGDSDIFVSSQPREAYTQSTTWPETYSVAEMKFFQHIARQAPPDSVHLRCLQFFTRLVLGFGFSTYSMKTIVMHLLNAFPVSQWRRGYLLQRLLDISDYLRLCVLTKHLKHFIVGNQRLPQDIRLPPDVQTARPYNLFHRLA</sequence>
<proteinExistence type="predicted"/>
<organism evidence="1 2">
    <name type="scientific">Copsychus sechellarum</name>
    <dbReference type="NCBI Taxonomy" id="797021"/>
    <lineage>
        <taxon>Eukaryota</taxon>
        <taxon>Metazoa</taxon>
        <taxon>Chordata</taxon>
        <taxon>Craniata</taxon>
        <taxon>Vertebrata</taxon>
        <taxon>Euteleostomi</taxon>
        <taxon>Archelosauria</taxon>
        <taxon>Archosauria</taxon>
        <taxon>Dinosauria</taxon>
        <taxon>Saurischia</taxon>
        <taxon>Theropoda</taxon>
        <taxon>Coelurosauria</taxon>
        <taxon>Aves</taxon>
        <taxon>Neognathae</taxon>
        <taxon>Neoaves</taxon>
        <taxon>Telluraves</taxon>
        <taxon>Australaves</taxon>
        <taxon>Passeriformes</taxon>
        <taxon>Muscicapidae</taxon>
        <taxon>Copsychus</taxon>
    </lineage>
</organism>
<dbReference type="PRINTS" id="PR02107">
    <property type="entry name" value="INOS145TPRIP"/>
</dbReference>
<dbReference type="Proteomes" id="UP000659062">
    <property type="component" value="Unassembled WGS sequence"/>
</dbReference>
<dbReference type="PANTHER" id="PTHR10656:SF40">
    <property type="entry name" value="INOSITOL 1,4,5-TRISPHOSPHATE RECEPTOR-INTERACTING PROTEIN-LIKE 1"/>
    <property type="match status" value="1"/>
</dbReference>
<comment type="caution">
    <text evidence="1">The sequence shown here is derived from an EMBL/GenBank/DDBJ whole genome shotgun (WGS) entry which is preliminary data.</text>
</comment>
<dbReference type="OrthoDB" id="9034619at2759"/>
<dbReference type="InterPro" id="IPR024810">
    <property type="entry name" value="MAB21L/cGLR"/>
</dbReference>
<dbReference type="PANTHER" id="PTHR10656">
    <property type="entry name" value="CELL FATE DETERMINING PROTEIN MAB21-RELATED"/>
    <property type="match status" value="1"/>
</dbReference>
<dbReference type="SMART" id="SM01265">
    <property type="entry name" value="Mab-21"/>
    <property type="match status" value="1"/>
</dbReference>
<dbReference type="AlphaFoldDB" id="A0A851V348"/>
<keyword evidence="2" id="KW-1185">Reference proteome</keyword>
<evidence type="ECO:0000313" key="2">
    <source>
        <dbReference type="Proteomes" id="UP000659062"/>
    </source>
</evidence>
<dbReference type="EMBL" id="WBNE01000009">
    <property type="protein sequence ID" value="NXD34411.1"/>
    <property type="molecule type" value="Genomic_DNA"/>
</dbReference>
<name>A0A851V348_9PASS</name>
<protein>
    <submittedName>
        <fullName evidence="1">IPIL1 protein</fullName>
    </submittedName>
</protein>